<name>I3T3H9_LOTJA</name>
<dbReference type="EMBL" id="BT147277">
    <property type="protein sequence ID" value="AFK47071.1"/>
    <property type="molecule type" value="mRNA"/>
</dbReference>
<organism evidence="2">
    <name type="scientific">Lotus japonicus</name>
    <name type="common">Lotus corniculatus var. japonicus</name>
    <dbReference type="NCBI Taxonomy" id="34305"/>
    <lineage>
        <taxon>Eukaryota</taxon>
        <taxon>Viridiplantae</taxon>
        <taxon>Streptophyta</taxon>
        <taxon>Embryophyta</taxon>
        <taxon>Tracheophyta</taxon>
        <taxon>Spermatophyta</taxon>
        <taxon>Magnoliopsida</taxon>
        <taxon>eudicotyledons</taxon>
        <taxon>Gunneridae</taxon>
        <taxon>Pentapetalae</taxon>
        <taxon>rosids</taxon>
        <taxon>fabids</taxon>
        <taxon>Fabales</taxon>
        <taxon>Fabaceae</taxon>
        <taxon>Papilionoideae</taxon>
        <taxon>50 kb inversion clade</taxon>
        <taxon>NPAAA clade</taxon>
        <taxon>Hologalegina</taxon>
        <taxon>robinioid clade</taxon>
        <taxon>Loteae</taxon>
        <taxon>Lotus</taxon>
    </lineage>
</organism>
<reference evidence="2" key="1">
    <citation type="submission" date="2012-05" db="EMBL/GenBank/DDBJ databases">
        <authorList>
            <person name="Krishnakumar V."/>
            <person name="Cheung F."/>
            <person name="Xiao Y."/>
            <person name="Chan A."/>
            <person name="Moskal W.A."/>
            <person name="Town C.D."/>
        </authorList>
    </citation>
    <scope>NUCLEOTIDE SEQUENCE</scope>
</reference>
<feature type="region of interest" description="Disordered" evidence="1">
    <location>
        <begin position="81"/>
        <end position="208"/>
    </location>
</feature>
<dbReference type="AlphaFoldDB" id="I3T3H9"/>
<accession>I3T3H9</accession>
<protein>
    <submittedName>
        <fullName evidence="2">Uncharacterized protein</fullName>
    </submittedName>
</protein>
<evidence type="ECO:0000256" key="1">
    <source>
        <dbReference type="SAM" id="MobiDB-lite"/>
    </source>
</evidence>
<evidence type="ECO:0000313" key="2">
    <source>
        <dbReference type="EMBL" id="AFK47071.1"/>
    </source>
</evidence>
<sequence length="246" mass="27050">MGCVSSKLIRKDIKQEHVIIDNCGGGGRYLSHVVSLTSSTYGALKLDKDNDQPVIAAKPREEPEAITTINAWELMEGLEDGVPISNQPKKSPKSSSPFLRGFMNSDTRSPLKFLNQLGSPKTVKKSTGKENKVQVNGVRTGGVRRLDYSNSPKGILKPSNLSPNASKNSGIPAKGSPICARRKSFGGNEKDTLQCSSRRKSQSPLFDPELVASYEKELSEEEEQVKRMVWATPKPEEQGNRWIHCP</sequence>
<proteinExistence type="evidence at transcript level"/>
<feature type="compositionally biased region" description="Polar residues" evidence="1">
    <location>
        <begin position="159"/>
        <end position="169"/>
    </location>
</feature>